<dbReference type="PANTHER" id="PTHR10642">
    <property type="entry name" value="RIBONUCLEASE H1"/>
    <property type="match status" value="1"/>
</dbReference>
<dbReference type="AlphaFoldDB" id="M1LZN9"/>
<dbReference type="RefSeq" id="WP_015397259.1">
    <property type="nucleotide sequence ID" value="NC_020299.1"/>
</dbReference>
<feature type="domain" description="RNase H type-1" evidence="11">
    <location>
        <begin position="3"/>
        <end position="146"/>
    </location>
</feature>
<evidence type="ECO:0000256" key="4">
    <source>
        <dbReference type="ARBA" id="ARBA00012180"/>
    </source>
</evidence>
<dbReference type="InterPro" id="IPR036397">
    <property type="entry name" value="RNaseH_sf"/>
</dbReference>
<keyword evidence="8 10" id="KW-0378">Hydrolase</keyword>
<evidence type="ECO:0000256" key="7">
    <source>
        <dbReference type="ARBA" id="ARBA00022759"/>
    </source>
</evidence>
<feature type="binding site" evidence="10">
    <location>
        <position position="12"/>
    </location>
    <ligand>
        <name>Mg(2+)</name>
        <dbReference type="ChEBI" id="CHEBI:18420"/>
        <label>2</label>
    </ligand>
</feature>
<feature type="binding site" evidence="10">
    <location>
        <position position="138"/>
    </location>
    <ligand>
        <name>Mg(2+)</name>
        <dbReference type="ChEBI" id="CHEBI:18420"/>
        <label>2</label>
    </ligand>
</feature>
<dbReference type="Pfam" id="PF00075">
    <property type="entry name" value="RNase_H"/>
    <property type="match status" value="1"/>
</dbReference>
<gene>
    <name evidence="10" type="primary">rnhA</name>
    <name evidence="12" type="ORF">CONE_0016</name>
</gene>
<dbReference type="EC" id="3.1.26.4" evidence="4 10"/>
<keyword evidence="13" id="KW-1185">Reference proteome</keyword>
<dbReference type="eggNOG" id="COG0328">
    <property type="taxonomic scope" value="Bacteria"/>
</dbReference>
<comment type="catalytic activity">
    <reaction evidence="1 10">
        <text>Endonucleolytic cleavage to 5'-phosphomonoester.</text>
        <dbReference type="EC" id="3.1.26.4"/>
    </reaction>
</comment>
<keyword evidence="6 10" id="KW-0479">Metal-binding</keyword>
<organism evidence="12 13">
    <name type="scientific">Candidatus Kinetoplastidibacterium stringomonadis TCC290E</name>
    <dbReference type="NCBI Taxonomy" id="1208920"/>
    <lineage>
        <taxon>Bacteria</taxon>
        <taxon>Pseudomonadati</taxon>
        <taxon>Pseudomonadota</taxon>
        <taxon>Betaproteobacteria</taxon>
        <taxon>Candidatus Kinetoplastidibacterium</taxon>
    </lineage>
</organism>
<dbReference type="HOGENOM" id="CLU_030894_6_0_4"/>
<evidence type="ECO:0000256" key="3">
    <source>
        <dbReference type="ARBA" id="ARBA00011245"/>
    </source>
</evidence>
<dbReference type="OrthoDB" id="7845843at2"/>
<evidence type="ECO:0000256" key="2">
    <source>
        <dbReference type="ARBA" id="ARBA00005300"/>
    </source>
</evidence>
<evidence type="ECO:0000256" key="10">
    <source>
        <dbReference type="HAMAP-Rule" id="MF_00042"/>
    </source>
</evidence>
<dbReference type="GO" id="GO:0005737">
    <property type="term" value="C:cytoplasm"/>
    <property type="evidence" value="ECO:0007669"/>
    <property type="project" value="UniProtKB-SubCell"/>
</dbReference>
<accession>M1LZN9</accession>
<comment type="cofactor">
    <cofactor evidence="10">
        <name>Mg(2+)</name>
        <dbReference type="ChEBI" id="CHEBI:18420"/>
    </cofactor>
    <text evidence="10">Binds 1 Mg(2+) ion per subunit. May bind a second metal ion at a regulatory site, or after substrate binding.</text>
</comment>
<feature type="binding site" evidence="10">
    <location>
        <position position="12"/>
    </location>
    <ligand>
        <name>Mg(2+)</name>
        <dbReference type="ChEBI" id="CHEBI:18420"/>
        <label>1</label>
    </ligand>
</feature>
<dbReference type="InterPro" id="IPR022892">
    <property type="entry name" value="RNaseHI"/>
</dbReference>
<dbReference type="SUPFAM" id="SSF53098">
    <property type="entry name" value="Ribonuclease H-like"/>
    <property type="match status" value="1"/>
</dbReference>
<dbReference type="InterPro" id="IPR002156">
    <property type="entry name" value="RNaseH_domain"/>
</dbReference>
<name>M1LZN9_9PROT</name>
<feature type="binding site" evidence="10">
    <location>
        <position position="74"/>
    </location>
    <ligand>
        <name>Mg(2+)</name>
        <dbReference type="ChEBI" id="CHEBI:18420"/>
        <label>1</label>
    </ligand>
</feature>
<keyword evidence="10" id="KW-0963">Cytoplasm</keyword>
<comment type="subunit">
    <text evidence="3 10">Monomer.</text>
</comment>
<proteinExistence type="inferred from homology"/>
<evidence type="ECO:0000313" key="13">
    <source>
        <dbReference type="Proteomes" id="UP000011541"/>
    </source>
</evidence>
<dbReference type="STRING" id="1208920.CONE_0016"/>
<dbReference type="EMBL" id="CP003805">
    <property type="protein sequence ID" value="AGF48574.1"/>
    <property type="molecule type" value="Genomic_DNA"/>
</dbReference>
<dbReference type="HAMAP" id="MF_00042">
    <property type="entry name" value="RNase_H"/>
    <property type="match status" value="1"/>
</dbReference>
<dbReference type="Gene3D" id="3.30.420.10">
    <property type="entry name" value="Ribonuclease H-like superfamily/Ribonuclease H"/>
    <property type="match status" value="1"/>
</dbReference>
<dbReference type="KEGG" id="kon:CONE_0016"/>
<reference evidence="12 13" key="1">
    <citation type="journal article" date="2013" name="Genome Biol. Evol.">
        <title>Genome evolution and phylogenomic analysis of candidatus kinetoplastibacterium, the betaproteobacterial endosymbionts of strigomonas and angomonas.</title>
        <authorList>
            <person name="Alves J.M."/>
            <person name="Serrano M.G."/>
            <person name="Maia da Silva F."/>
            <person name="Voegtly L.J."/>
            <person name="Matveyev A.V."/>
            <person name="Teixeira M.M."/>
            <person name="Camargo E.P."/>
            <person name="Buck G.A."/>
        </authorList>
    </citation>
    <scope>NUCLEOTIDE SEQUENCE [LARGE SCALE GENOMIC DNA]</scope>
    <source>
        <strain evidence="12 13">TCC290E</strain>
    </source>
</reference>
<comment type="function">
    <text evidence="10">Endonuclease that specifically degrades the RNA of RNA-DNA hybrids.</text>
</comment>
<keyword evidence="7 10" id="KW-0255">Endonuclease</keyword>
<keyword evidence="5 10" id="KW-0540">Nuclease</keyword>
<protein>
    <recommendedName>
        <fullName evidence="4 10">Ribonuclease H</fullName>
        <shortName evidence="10">RNase H</shortName>
        <ecNumber evidence="4 10">3.1.26.4</ecNumber>
    </recommendedName>
</protein>
<evidence type="ECO:0000259" key="11">
    <source>
        <dbReference type="PROSITE" id="PS50879"/>
    </source>
</evidence>
<dbReference type="Proteomes" id="UP000011541">
    <property type="component" value="Chromosome"/>
</dbReference>
<dbReference type="GO" id="GO:0043137">
    <property type="term" value="P:DNA replication, removal of RNA primer"/>
    <property type="evidence" value="ECO:0007669"/>
    <property type="project" value="TreeGrafter"/>
</dbReference>
<evidence type="ECO:0000256" key="9">
    <source>
        <dbReference type="ARBA" id="ARBA00022842"/>
    </source>
</evidence>
<evidence type="ECO:0000256" key="6">
    <source>
        <dbReference type="ARBA" id="ARBA00022723"/>
    </source>
</evidence>
<dbReference type="NCBIfam" id="NF001236">
    <property type="entry name" value="PRK00203.1"/>
    <property type="match status" value="1"/>
</dbReference>
<dbReference type="GO" id="GO:0000287">
    <property type="term" value="F:magnesium ion binding"/>
    <property type="evidence" value="ECO:0007669"/>
    <property type="project" value="UniProtKB-UniRule"/>
</dbReference>
<dbReference type="InterPro" id="IPR050092">
    <property type="entry name" value="RNase_H"/>
</dbReference>
<dbReference type="InterPro" id="IPR012337">
    <property type="entry name" value="RNaseH-like_sf"/>
</dbReference>
<keyword evidence="9 10" id="KW-0460">Magnesium</keyword>
<dbReference type="GO" id="GO:0003676">
    <property type="term" value="F:nucleic acid binding"/>
    <property type="evidence" value="ECO:0007669"/>
    <property type="project" value="InterPro"/>
</dbReference>
<evidence type="ECO:0000256" key="8">
    <source>
        <dbReference type="ARBA" id="ARBA00022801"/>
    </source>
</evidence>
<comment type="similarity">
    <text evidence="2 10">Belongs to the RNase H family.</text>
</comment>
<evidence type="ECO:0000256" key="5">
    <source>
        <dbReference type="ARBA" id="ARBA00022722"/>
    </source>
</evidence>
<dbReference type="CDD" id="cd09278">
    <property type="entry name" value="RNase_HI_prokaryote_like"/>
    <property type="match status" value="1"/>
</dbReference>
<dbReference type="GO" id="GO:0004523">
    <property type="term" value="F:RNA-DNA hybrid ribonuclease activity"/>
    <property type="evidence" value="ECO:0007669"/>
    <property type="project" value="UniProtKB-UniRule"/>
</dbReference>
<dbReference type="PATRIC" id="fig|1208920.3.peg.571"/>
<comment type="subcellular location">
    <subcellularLocation>
        <location evidence="10">Cytoplasm</location>
    </subcellularLocation>
</comment>
<dbReference type="PANTHER" id="PTHR10642:SF26">
    <property type="entry name" value="RIBONUCLEASE H1"/>
    <property type="match status" value="1"/>
</dbReference>
<feature type="binding site" evidence="10">
    <location>
        <position position="51"/>
    </location>
    <ligand>
        <name>Mg(2+)</name>
        <dbReference type="ChEBI" id="CHEBI:18420"/>
        <label>1</label>
    </ligand>
</feature>
<dbReference type="PROSITE" id="PS50879">
    <property type="entry name" value="RNASE_H_1"/>
    <property type="match status" value="1"/>
</dbReference>
<evidence type="ECO:0000313" key="12">
    <source>
        <dbReference type="EMBL" id="AGF48574.1"/>
    </source>
</evidence>
<evidence type="ECO:0000256" key="1">
    <source>
        <dbReference type="ARBA" id="ARBA00000077"/>
    </source>
</evidence>
<sequence length="151" mass="17277">MNSCGKIKLWTDGACKGNPGPGGWGVMIIYPDGNRVDLYGGENNTTNNRMELLAVIQGLKRLNKEFLNIDIYTDSKYVLNGMTKWINNWKRNNWRTSTGKEVKNIDLWKNLCDQVMCYNVMWYWVEGHSKNEGNDVADRLANFGVSSLFVD</sequence>